<feature type="transmembrane region" description="Helical" evidence="1">
    <location>
        <begin position="276"/>
        <end position="296"/>
    </location>
</feature>
<accession>A0A9D1EMG0</accession>
<evidence type="ECO:0000313" key="2">
    <source>
        <dbReference type="EMBL" id="HIS24143.1"/>
    </source>
</evidence>
<feature type="non-terminal residue" evidence="2">
    <location>
        <position position="1"/>
    </location>
</feature>
<dbReference type="EMBL" id="DVIR01000015">
    <property type="protein sequence ID" value="HIS24143.1"/>
    <property type="molecule type" value="Genomic_DNA"/>
</dbReference>
<reference evidence="2" key="2">
    <citation type="journal article" date="2021" name="PeerJ">
        <title>Extensive microbial diversity within the chicken gut microbiome revealed by metagenomics and culture.</title>
        <authorList>
            <person name="Gilroy R."/>
            <person name="Ravi A."/>
            <person name="Getino M."/>
            <person name="Pursley I."/>
            <person name="Horton D.L."/>
            <person name="Alikhan N.F."/>
            <person name="Baker D."/>
            <person name="Gharbi K."/>
            <person name="Hall N."/>
            <person name="Watson M."/>
            <person name="Adriaenssens E.M."/>
            <person name="Foster-Nyarko E."/>
            <person name="Jarju S."/>
            <person name="Secka A."/>
            <person name="Antonio M."/>
            <person name="Oren A."/>
            <person name="Chaudhuri R.R."/>
            <person name="La Ragione R."/>
            <person name="Hildebrand F."/>
            <person name="Pallen M.J."/>
        </authorList>
    </citation>
    <scope>NUCLEOTIDE SEQUENCE</scope>
    <source>
        <strain evidence="2">CHK157-1446</strain>
    </source>
</reference>
<proteinExistence type="predicted"/>
<feature type="transmembrane region" description="Helical" evidence="1">
    <location>
        <begin position="235"/>
        <end position="255"/>
    </location>
</feature>
<organism evidence="2 3">
    <name type="scientific">Candidatus Faeciplasma gallinarum</name>
    <dbReference type="NCBI Taxonomy" id="2840799"/>
    <lineage>
        <taxon>Bacteria</taxon>
        <taxon>Bacillati</taxon>
        <taxon>Bacillota</taxon>
        <taxon>Clostridia</taxon>
        <taxon>Eubacteriales</taxon>
        <taxon>Oscillospiraceae</taxon>
        <taxon>Oscillospiraceae incertae sedis</taxon>
        <taxon>Candidatus Faeciplasma</taxon>
    </lineage>
</organism>
<dbReference type="Proteomes" id="UP000823982">
    <property type="component" value="Unassembled WGS sequence"/>
</dbReference>
<comment type="caution">
    <text evidence="2">The sequence shown here is derived from an EMBL/GenBank/DDBJ whole genome shotgun (WGS) entry which is preliminary data.</text>
</comment>
<evidence type="ECO:0000313" key="3">
    <source>
        <dbReference type="Proteomes" id="UP000823982"/>
    </source>
</evidence>
<gene>
    <name evidence="2" type="ORF">IAD01_01910</name>
</gene>
<keyword evidence="1" id="KW-0472">Membrane</keyword>
<dbReference type="AlphaFoldDB" id="A0A9D1EMG0"/>
<sequence length="405" mass="45232">IAIAAVQTSLYILIPSTSILYPLKQINLATFLLSSRLFKTYTNINFFGYPVEQIATTIVSMLIATVAFVLLCCRLYSTISISEVKRNRRIVLIKRVPTSLISYTAFKEFIMHKGALILAAVLALQVYTAIDYTKPYMPDDNVYYAYCTRIIEMTDEEADEFVASEEKRFADILQLMSIGAATTEQSEEYRASYGGFEKARQQYESIKSLGYGAKDMYYQTGYKDIFGVSNPANDYSLGLIAIIALCLMLSPLIAYDNRCRIGYVIYTTRAGKKTYLKHNCIIAIICAILASVFTYIPYFAQILSAYGTAGIGSSIRCIAEFSGFIDIPVAVYLVLMFILRTVVLMLFALLLLFISSKCQSPTTSIVVTLAIFCLPIVIYLAGANAVQYFCVPISINREFLWLSAS</sequence>
<feature type="transmembrane region" description="Helical" evidence="1">
    <location>
        <begin position="329"/>
        <end position="353"/>
    </location>
</feature>
<feature type="transmembrane region" description="Helical" evidence="1">
    <location>
        <begin position="110"/>
        <end position="130"/>
    </location>
</feature>
<feature type="transmembrane region" description="Helical" evidence="1">
    <location>
        <begin position="365"/>
        <end position="389"/>
    </location>
</feature>
<name>A0A9D1EMG0_9FIRM</name>
<keyword evidence="1" id="KW-0812">Transmembrane</keyword>
<evidence type="ECO:0000256" key="1">
    <source>
        <dbReference type="SAM" id="Phobius"/>
    </source>
</evidence>
<reference evidence="2" key="1">
    <citation type="submission" date="2020-10" db="EMBL/GenBank/DDBJ databases">
        <authorList>
            <person name="Gilroy R."/>
        </authorList>
    </citation>
    <scope>NUCLEOTIDE SEQUENCE</scope>
    <source>
        <strain evidence="2">CHK157-1446</strain>
    </source>
</reference>
<feature type="transmembrane region" description="Helical" evidence="1">
    <location>
        <begin position="54"/>
        <end position="76"/>
    </location>
</feature>
<keyword evidence="1" id="KW-1133">Transmembrane helix</keyword>
<protein>
    <submittedName>
        <fullName evidence="2">Uncharacterized protein</fullName>
    </submittedName>
</protein>